<sequence length="447" mass="51024">MSLLIFVNRHASLQNVIFLATVLRIGLLVYGDYHDRHSLLKYTDVDYRVFSDASYFIAHPSSNNSAQGILARVLPWNLGDPYTRATYRYTPLLALLMVPNGFWHPAFGKAVFALCDLLVGLILYRISTRTGATFQPKSTNPETKKSVSAQQSHKVRRSAIVLIGALWLLNPMVANISTRGSAESVLGAMVIITHSLILSDRLDLAALMFGLSVHFKIYPIIYGASILAWLDKQEPLQFSWKSLTRKRLRFTFISALSFLGLGGLMFAIWGHPFLEHTYLYHLTRRDHRHNFSPYFYPIYLNYDLGYSSDSLPSRILRNPLFSFVPQMGLCAISGLLLGRQDLSFAWFIQTMIFVTFNKVCTSQYFMWYLWFLPLVLPSIRMSPKRGGFVLFVWIISQAIWLGIAYRLELLGQSVYLWVWAASIVFLVSNAFVLGELIAVYDYQSTRT</sequence>
<protein>
    <recommendedName>
        <fullName evidence="4 13">GPI mannosyltransferase 1</fullName>
        <ecNumber evidence="13">2.4.1.-</ecNumber>
    </recommendedName>
    <alternativeName>
        <fullName evidence="13">GPI mannosyltransferase I</fullName>
    </alternativeName>
</protein>
<comment type="similarity">
    <text evidence="3 13">Belongs to the PIGM family.</text>
</comment>
<dbReference type="Pfam" id="PF05007">
    <property type="entry name" value="Mannosyl_trans"/>
    <property type="match status" value="1"/>
</dbReference>
<dbReference type="EC" id="2.4.1.-" evidence="13"/>
<keyword evidence="11 13" id="KW-0472">Membrane</keyword>
<dbReference type="AlphaFoldDB" id="A0A8H2WGC5"/>
<keyword evidence="7 13" id="KW-0808">Transferase</keyword>
<dbReference type="GO" id="GO:1990529">
    <property type="term" value="C:glycosylphosphatidylinositol-mannosyltransferase I complex"/>
    <property type="evidence" value="ECO:0007669"/>
    <property type="project" value="TreeGrafter"/>
</dbReference>
<name>A0A8H2WGC5_9AGAM</name>
<evidence type="ECO:0000256" key="1">
    <source>
        <dbReference type="ARBA" id="ARBA00004477"/>
    </source>
</evidence>
<evidence type="ECO:0000256" key="4">
    <source>
        <dbReference type="ARBA" id="ARBA00013797"/>
    </source>
</evidence>
<evidence type="ECO:0000313" key="14">
    <source>
        <dbReference type="EMBL" id="CAE6367395.1"/>
    </source>
</evidence>
<accession>A0A8H2WGC5</accession>
<feature type="transmembrane region" description="Helical" evidence="13">
    <location>
        <begin position="320"/>
        <end position="337"/>
    </location>
</feature>
<dbReference type="InterPro" id="IPR007704">
    <property type="entry name" value="PIG-M"/>
</dbReference>
<feature type="transmembrane region" description="Helical" evidence="13">
    <location>
        <begin position="344"/>
        <end position="367"/>
    </location>
</feature>
<evidence type="ECO:0000256" key="2">
    <source>
        <dbReference type="ARBA" id="ARBA00004687"/>
    </source>
</evidence>
<dbReference type="EMBL" id="CAJMWR010000313">
    <property type="protein sequence ID" value="CAE6367395.1"/>
    <property type="molecule type" value="Genomic_DNA"/>
</dbReference>
<feature type="transmembrane region" description="Helical" evidence="13">
    <location>
        <begin position="414"/>
        <end position="440"/>
    </location>
</feature>
<evidence type="ECO:0000256" key="13">
    <source>
        <dbReference type="RuleBase" id="RU365064"/>
    </source>
</evidence>
<organism evidence="14 15">
    <name type="scientific">Rhizoctonia solani</name>
    <dbReference type="NCBI Taxonomy" id="456999"/>
    <lineage>
        <taxon>Eukaryota</taxon>
        <taxon>Fungi</taxon>
        <taxon>Dikarya</taxon>
        <taxon>Basidiomycota</taxon>
        <taxon>Agaricomycotina</taxon>
        <taxon>Agaricomycetes</taxon>
        <taxon>Cantharellales</taxon>
        <taxon>Ceratobasidiaceae</taxon>
        <taxon>Rhizoctonia</taxon>
    </lineage>
</organism>
<feature type="transmembrane region" description="Helical" evidence="13">
    <location>
        <begin position="204"/>
        <end position="230"/>
    </location>
</feature>
<evidence type="ECO:0000256" key="8">
    <source>
        <dbReference type="ARBA" id="ARBA00022692"/>
    </source>
</evidence>
<evidence type="ECO:0000256" key="11">
    <source>
        <dbReference type="ARBA" id="ARBA00023136"/>
    </source>
</evidence>
<keyword evidence="10 13" id="KW-1133">Transmembrane helix</keyword>
<evidence type="ECO:0000256" key="6">
    <source>
        <dbReference type="ARBA" id="ARBA00022676"/>
    </source>
</evidence>
<dbReference type="GO" id="GO:0005789">
    <property type="term" value="C:endoplasmic reticulum membrane"/>
    <property type="evidence" value="ECO:0007669"/>
    <property type="project" value="UniProtKB-SubCell"/>
</dbReference>
<evidence type="ECO:0000256" key="5">
    <source>
        <dbReference type="ARBA" id="ARBA00022502"/>
    </source>
</evidence>
<evidence type="ECO:0000256" key="12">
    <source>
        <dbReference type="ARBA" id="ARBA00025399"/>
    </source>
</evidence>
<evidence type="ECO:0000256" key="3">
    <source>
        <dbReference type="ARBA" id="ARBA00011071"/>
    </source>
</evidence>
<dbReference type="PANTHER" id="PTHR12886:SF0">
    <property type="entry name" value="GPI MANNOSYLTRANSFERASE 1"/>
    <property type="match status" value="1"/>
</dbReference>
<comment type="function">
    <text evidence="12 13">Mannosyltransferase involved in glycosylphosphatidylinositol-anchor biosynthesis. Transfers the first alpha-1,4-mannose to GlcN-acyl-PI during GPI precursor assembly. Required for cell wall integrity.</text>
</comment>
<evidence type="ECO:0000313" key="15">
    <source>
        <dbReference type="Proteomes" id="UP000663840"/>
    </source>
</evidence>
<comment type="pathway">
    <text evidence="2 13">Glycolipid biosynthesis; glycosylphosphatidylinositol-anchor biosynthesis.</text>
</comment>
<gene>
    <name evidence="14" type="ORF">RDB_LOCUS16944</name>
</gene>
<evidence type="ECO:0000256" key="7">
    <source>
        <dbReference type="ARBA" id="ARBA00022679"/>
    </source>
</evidence>
<feature type="transmembrane region" description="Helical" evidence="13">
    <location>
        <begin position="387"/>
        <end position="407"/>
    </location>
</feature>
<dbReference type="GO" id="GO:0006506">
    <property type="term" value="P:GPI anchor biosynthetic process"/>
    <property type="evidence" value="ECO:0007669"/>
    <property type="project" value="UniProtKB-UniPathway"/>
</dbReference>
<feature type="transmembrane region" description="Helical" evidence="13">
    <location>
        <begin position="102"/>
        <end position="124"/>
    </location>
</feature>
<comment type="subcellular location">
    <subcellularLocation>
        <location evidence="1 13">Endoplasmic reticulum membrane</location>
        <topology evidence="1 13">Multi-pass membrane protein</topology>
    </subcellularLocation>
</comment>
<reference evidence="14" key="1">
    <citation type="submission" date="2021-01" db="EMBL/GenBank/DDBJ databases">
        <authorList>
            <person name="Kaushik A."/>
        </authorList>
    </citation>
    <scope>NUCLEOTIDE SEQUENCE</scope>
    <source>
        <strain evidence="14">AG1-1A</strain>
    </source>
</reference>
<dbReference type="GO" id="GO:0051751">
    <property type="term" value="F:alpha-1,4-mannosyltransferase activity"/>
    <property type="evidence" value="ECO:0007669"/>
    <property type="project" value="InterPro"/>
</dbReference>
<keyword evidence="8 13" id="KW-0812">Transmembrane</keyword>
<dbReference type="PANTHER" id="PTHR12886">
    <property type="entry name" value="PIG-M MANNOSYLTRANSFERASE"/>
    <property type="match status" value="1"/>
</dbReference>
<proteinExistence type="inferred from homology"/>
<evidence type="ECO:0000256" key="10">
    <source>
        <dbReference type="ARBA" id="ARBA00022989"/>
    </source>
</evidence>
<dbReference type="GO" id="GO:0004376">
    <property type="term" value="F:GPI mannosyltransferase activity"/>
    <property type="evidence" value="ECO:0007669"/>
    <property type="project" value="InterPro"/>
</dbReference>
<keyword evidence="6 13" id="KW-0328">Glycosyltransferase</keyword>
<comment type="caution">
    <text evidence="14">The sequence shown here is derived from an EMBL/GenBank/DDBJ whole genome shotgun (WGS) entry which is preliminary data.</text>
</comment>
<feature type="transmembrane region" description="Helical" evidence="13">
    <location>
        <begin position="12"/>
        <end position="31"/>
    </location>
</feature>
<feature type="transmembrane region" description="Helical" evidence="13">
    <location>
        <begin position="159"/>
        <end position="177"/>
    </location>
</feature>
<keyword evidence="9 13" id="KW-0256">Endoplasmic reticulum</keyword>
<dbReference type="UniPathway" id="UPA00196"/>
<dbReference type="Proteomes" id="UP000663840">
    <property type="component" value="Unassembled WGS sequence"/>
</dbReference>
<feature type="transmembrane region" description="Helical" evidence="13">
    <location>
        <begin position="250"/>
        <end position="269"/>
    </location>
</feature>
<keyword evidence="5 13" id="KW-0337">GPI-anchor biosynthesis</keyword>
<evidence type="ECO:0000256" key="9">
    <source>
        <dbReference type="ARBA" id="ARBA00022824"/>
    </source>
</evidence>